<sequence length="1504" mass="170292">MAPFVINVANGTFYGVIKKDCLRSRKTWSSSEEGESALSRSMRYADPWLYGSVRAPGGLVLAPAFVLCACPDYVNGTKRSSKKNPSTCKKCKGTRLPLSAADNKFGTVRCYPTSTTTTPMRAGTMRVASSSSRASILPSADPYDLMRRSRLSVSESTSQFRARSISPSKTKSNESRSHSAIRTKKVSPESFSSLGRRSILECDINPYELMSSEPELKDSSITLVNGQRIRVRPPSADSDYEDVQVRKSSTPTKVPQVKNKNHSSQKLNEKESESNRFKSILKKRTTTFSDTDSNSREHSPSPARKSGSHFYLPMPGNTPRKKVQFLVENELECHEQRNECDDESNSITEDCPETTYSEDGESETSNEEVQQENSKQKVCKLRRTVSERFKHETKKVVFHDTMALRSRTPRSELKITFGEKDLQRLDGLTSKTRRKSPTKLRPNEPPPPPPPSVTPDNSDVEIIQRSQSTDKLVFRGKNADVKMKVIETNEKLEMTDTNPQVIEKPIGKKIVPTFETKDNISKDLLDGTRQSIKENFFEKEDNANGEEPKKTQKKSELPKEKNIKDEVKVRNKEQGVIDIPPSAPPRKRSSNKQPHVHIVQTSPAVQAMHVELPTSPSNDHINKTIVQINGSQTVHKLQIKNEFTDVVNVQTVSVLDGPQRKTSIMITGDDCYSTVNVNDDVPLYQSSVVVKDTAAETTVIQNSKKSSSVYITGNFVTSEPVTPPVEMKECLKEFRIDESDNENNLKMKNSSGNVNKEYEECELVENKKVLKNENNILLDTFDENNIPSSELLKELLKDPVEAVRRNLVPHVCGKSDVPRRQRTKKFVSNEQNALDEAHLETAENMNVTSFLEDSFLRLKNLDSLVDDVSSEHSSSTQYELMDASSECYTDHSNRSSVTEEELANRTKFYELLADSSIVEVSENEDHHYESIKINSDPIYEEIEIPPPLPTNPPPLSLLDDLHLDKEYTTRSIFEGASKYDILSYLVDAKERGIVQEDSYSYSFVNNGISADDDTKESFNRVCHLSTVSDSSEDNSLIMSSTLNDEKTPYQKTVEVERNDSGVGSETSKSSLSKYRTKQETSISCEDCETVVESSTEIEPLICRKCLKKRSERKEIITEIVETEEKYSRDLQIILEEFYQPMLVAGLLTPDQLSAIFLNVEELLENSQSLAERLRDAVEIAIEQGDEDLLTVNIGKIFLEAAPMLHGFETYCVRQGAASLLLASLEKEKELLRIFLRVSQMENTMLRRMNLNSFLMVPVQRVTKYPLLLARLYKVTPIHHETKEQLKEAQHKIELHLNHMNSETKDVPSKLWRRIGNSSGRRSSTEMDLVNIKLRKIAVDVLEWNHDEAKFALEGKLLFTQPTDNNWRKGRTIKLTPVNALLVINGKPSTSRPERSDENGLIFSRHSPAREAALLLVRDKNGRYSLLREPLYLDRCVIAADPAWQSYFEVQELLGKDTFIFKAEDEEQTKIWYSQLQYHAQGMGAWRKRRNALANIMINGMGLRS</sequence>
<dbReference type="InterPro" id="IPR051480">
    <property type="entry name" value="Endocytic_GEF_Adapter"/>
</dbReference>
<evidence type="ECO:0000259" key="5">
    <source>
        <dbReference type="PROSITE" id="PS50010"/>
    </source>
</evidence>
<feature type="compositionally biased region" description="Basic and acidic residues" evidence="3">
    <location>
        <begin position="536"/>
        <end position="575"/>
    </location>
</feature>
<feature type="region of interest" description="Disordered" evidence="3">
    <location>
        <begin position="536"/>
        <end position="593"/>
    </location>
</feature>
<feature type="region of interest" description="Disordered" evidence="3">
    <location>
        <begin position="424"/>
        <end position="459"/>
    </location>
</feature>
<dbReference type="Proteomes" id="UP000719412">
    <property type="component" value="Unassembled WGS sequence"/>
</dbReference>
<feature type="domain" description="DH" evidence="5">
    <location>
        <begin position="1111"/>
        <end position="1302"/>
    </location>
</feature>
<dbReference type="SUPFAM" id="SSF48065">
    <property type="entry name" value="DBL homology domain (DH-domain)"/>
    <property type="match status" value="1"/>
</dbReference>
<dbReference type="PANTHER" id="PTHR46006">
    <property type="entry name" value="RHO GUANINE NUCLEOTIDE EXCHANGE FACTOR AT 64C, ISOFORM A"/>
    <property type="match status" value="1"/>
</dbReference>
<feature type="compositionally biased region" description="Acidic residues" evidence="3">
    <location>
        <begin position="340"/>
        <end position="370"/>
    </location>
</feature>
<reference evidence="6" key="2">
    <citation type="submission" date="2021-08" db="EMBL/GenBank/DDBJ databases">
        <authorList>
            <person name="Eriksson T."/>
        </authorList>
    </citation>
    <scope>NUCLEOTIDE SEQUENCE</scope>
    <source>
        <strain evidence="6">Stoneville</strain>
        <tissue evidence="6">Whole head</tissue>
    </source>
</reference>
<gene>
    <name evidence="6" type="ORF">GEV33_012888</name>
</gene>
<evidence type="ECO:0000256" key="1">
    <source>
        <dbReference type="ARBA" id="ARBA00004496"/>
    </source>
</evidence>
<proteinExistence type="predicted"/>
<dbReference type="InterPro" id="IPR035899">
    <property type="entry name" value="DBL_dom_sf"/>
</dbReference>
<dbReference type="InterPro" id="IPR000219">
    <property type="entry name" value="DH_dom"/>
</dbReference>
<feature type="region of interest" description="Disordered" evidence="3">
    <location>
        <begin position="150"/>
        <end position="192"/>
    </location>
</feature>
<dbReference type="Pfam" id="PF00621">
    <property type="entry name" value="RhoGEF"/>
    <property type="match status" value="1"/>
</dbReference>
<feature type="region of interest" description="Disordered" evidence="3">
    <location>
        <begin position="335"/>
        <end position="377"/>
    </location>
</feature>
<evidence type="ECO:0000259" key="4">
    <source>
        <dbReference type="PROSITE" id="PS50003"/>
    </source>
</evidence>
<dbReference type="CDD" id="cd00160">
    <property type="entry name" value="RhoGEF"/>
    <property type="match status" value="1"/>
</dbReference>
<feature type="compositionally biased region" description="Polar residues" evidence="3">
    <location>
        <begin position="151"/>
        <end position="170"/>
    </location>
</feature>
<evidence type="ECO:0000313" key="6">
    <source>
        <dbReference type="EMBL" id="KAH0809903.1"/>
    </source>
</evidence>
<dbReference type="PROSITE" id="PS50003">
    <property type="entry name" value="PH_DOMAIN"/>
    <property type="match status" value="1"/>
</dbReference>
<dbReference type="EMBL" id="JABDTM020027838">
    <property type="protein sequence ID" value="KAH0809903.1"/>
    <property type="molecule type" value="Genomic_DNA"/>
</dbReference>
<evidence type="ECO:0008006" key="8">
    <source>
        <dbReference type="Google" id="ProtNLM"/>
    </source>
</evidence>
<dbReference type="GO" id="GO:0031097">
    <property type="term" value="C:medial cortex"/>
    <property type="evidence" value="ECO:0007669"/>
    <property type="project" value="UniProtKB-ARBA"/>
</dbReference>
<comment type="subcellular location">
    <subcellularLocation>
        <location evidence="1">Cytoplasm</location>
    </subcellularLocation>
</comment>
<dbReference type="SMART" id="SM00325">
    <property type="entry name" value="RhoGEF"/>
    <property type="match status" value="1"/>
</dbReference>
<feature type="domain" description="PH" evidence="4">
    <location>
        <begin position="1349"/>
        <end position="1480"/>
    </location>
</feature>
<feature type="region of interest" description="Disordered" evidence="3">
    <location>
        <begin position="227"/>
        <end position="318"/>
    </location>
</feature>
<accession>A0A8J6L8L4</accession>
<dbReference type="GO" id="GO:0035025">
    <property type="term" value="P:positive regulation of Rho protein signal transduction"/>
    <property type="evidence" value="ECO:0007669"/>
    <property type="project" value="TreeGrafter"/>
</dbReference>
<dbReference type="PANTHER" id="PTHR46006:SF5">
    <property type="entry name" value="DH DOMAIN-CONTAINING PROTEIN"/>
    <property type="match status" value="1"/>
</dbReference>
<evidence type="ECO:0000313" key="7">
    <source>
        <dbReference type="Proteomes" id="UP000719412"/>
    </source>
</evidence>
<reference evidence="6" key="1">
    <citation type="journal article" date="2020" name="J Insects Food Feed">
        <title>The yellow mealworm (Tenebrio molitor) genome: a resource for the emerging insects as food and feed industry.</title>
        <authorList>
            <person name="Eriksson T."/>
            <person name="Andere A."/>
            <person name="Kelstrup H."/>
            <person name="Emery V."/>
            <person name="Picard C."/>
        </authorList>
    </citation>
    <scope>NUCLEOTIDE SEQUENCE</scope>
    <source>
        <strain evidence="6">Stoneville</strain>
        <tissue evidence="6">Whole head</tissue>
    </source>
</reference>
<evidence type="ECO:0000256" key="3">
    <source>
        <dbReference type="SAM" id="MobiDB-lite"/>
    </source>
</evidence>
<name>A0A8J6L8L4_TENMO</name>
<dbReference type="InterPro" id="IPR001849">
    <property type="entry name" value="PH_domain"/>
</dbReference>
<protein>
    <recommendedName>
        <fullName evidence="8">DH domain-containing protein</fullName>
    </recommendedName>
</protein>
<dbReference type="Gene3D" id="1.20.900.10">
    <property type="entry name" value="Dbl homology (DH) domain"/>
    <property type="match status" value="1"/>
</dbReference>
<keyword evidence="2" id="KW-0963">Cytoplasm</keyword>
<feature type="compositionally biased region" description="Pro residues" evidence="3">
    <location>
        <begin position="443"/>
        <end position="453"/>
    </location>
</feature>
<comment type="caution">
    <text evidence="6">The sequence shown here is derived from an EMBL/GenBank/DDBJ whole genome shotgun (WGS) entry which is preliminary data.</text>
</comment>
<dbReference type="GO" id="GO:0005085">
    <property type="term" value="F:guanyl-nucleotide exchange factor activity"/>
    <property type="evidence" value="ECO:0007669"/>
    <property type="project" value="InterPro"/>
</dbReference>
<dbReference type="PROSITE" id="PS50010">
    <property type="entry name" value="DH_2"/>
    <property type="match status" value="1"/>
</dbReference>
<organism evidence="6 7">
    <name type="scientific">Tenebrio molitor</name>
    <name type="common">Yellow mealworm beetle</name>
    <dbReference type="NCBI Taxonomy" id="7067"/>
    <lineage>
        <taxon>Eukaryota</taxon>
        <taxon>Metazoa</taxon>
        <taxon>Ecdysozoa</taxon>
        <taxon>Arthropoda</taxon>
        <taxon>Hexapoda</taxon>
        <taxon>Insecta</taxon>
        <taxon>Pterygota</taxon>
        <taxon>Neoptera</taxon>
        <taxon>Endopterygota</taxon>
        <taxon>Coleoptera</taxon>
        <taxon>Polyphaga</taxon>
        <taxon>Cucujiformia</taxon>
        <taxon>Tenebrionidae</taxon>
        <taxon>Tenebrio</taxon>
    </lineage>
</organism>
<feature type="compositionally biased region" description="Basic and acidic residues" evidence="3">
    <location>
        <begin position="267"/>
        <end position="276"/>
    </location>
</feature>
<keyword evidence="7" id="KW-1185">Reference proteome</keyword>
<evidence type="ECO:0000256" key="2">
    <source>
        <dbReference type="ARBA" id="ARBA00022490"/>
    </source>
</evidence>
<dbReference type="FunFam" id="1.20.900.10:FF:000038">
    <property type="entry name" value="Myosin-M heavy chain"/>
    <property type="match status" value="1"/>
</dbReference>